<gene>
    <name evidence="1" type="ORF">EIN_442320</name>
</gene>
<evidence type="ECO:0000313" key="1">
    <source>
        <dbReference type="EMBL" id="ELP92372.1"/>
    </source>
</evidence>
<name>A0A0A1UB26_ENTIV</name>
<dbReference type="GeneID" id="14891351"/>
<protein>
    <submittedName>
        <fullName evidence="1">Uncharacterized protein</fullName>
    </submittedName>
</protein>
<reference evidence="1 2" key="1">
    <citation type="submission" date="2012-10" db="EMBL/GenBank/DDBJ databases">
        <authorList>
            <person name="Zafar N."/>
            <person name="Inman J."/>
            <person name="Hall N."/>
            <person name="Lorenzi H."/>
            <person name="Caler E."/>
        </authorList>
    </citation>
    <scope>NUCLEOTIDE SEQUENCE [LARGE SCALE GENOMIC DNA]</scope>
    <source>
        <strain evidence="1 2">IP1</strain>
    </source>
</reference>
<dbReference type="AlphaFoldDB" id="A0A0A1UB26"/>
<dbReference type="RefSeq" id="XP_004259143.1">
    <property type="nucleotide sequence ID" value="XM_004259095.1"/>
</dbReference>
<dbReference type="Proteomes" id="UP000014680">
    <property type="component" value="Unassembled WGS sequence"/>
</dbReference>
<dbReference type="EMBL" id="KB206373">
    <property type="protein sequence ID" value="ELP92372.1"/>
    <property type="molecule type" value="Genomic_DNA"/>
</dbReference>
<accession>A0A0A1UB26</accession>
<dbReference type="VEuPathDB" id="AmoebaDB:EIN_442320"/>
<dbReference type="KEGG" id="eiv:EIN_442320"/>
<evidence type="ECO:0000313" key="2">
    <source>
        <dbReference type="Proteomes" id="UP000014680"/>
    </source>
</evidence>
<organism evidence="1 2">
    <name type="scientific">Entamoeba invadens IP1</name>
    <dbReference type="NCBI Taxonomy" id="370355"/>
    <lineage>
        <taxon>Eukaryota</taxon>
        <taxon>Amoebozoa</taxon>
        <taxon>Evosea</taxon>
        <taxon>Archamoebae</taxon>
        <taxon>Mastigamoebida</taxon>
        <taxon>Entamoebidae</taxon>
        <taxon>Entamoeba</taxon>
    </lineage>
</organism>
<sequence>MTIKNPYSKSSVNGLMFLAQIEVLQHPDAKMATYKYYKHRADILTRLERMRIAPERREQLKEFVTNIENFLKEFSEKTIEMTDLIFFRHQREVHKLTAIVQNIKTYVDDSKQGVKENPRTFTFL</sequence>
<proteinExistence type="predicted"/>
<keyword evidence="2" id="KW-1185">Reference proteome</keyword>